<proteinExistence type="predicted"/>
<organism evidence="1 2">
    <name type="scientific">Coniophora puteana (strain RWD-64-598)</name>
    <name type="common">Brown rot fungus</name>
    <dbReference type="NCBI Taxonomy" id="741705"/>
    <lineage>
        <taxon>Eukaryota</taxon>
        <taxon>Fungi</taxon>
        <taxon>Dikarya</taxon>
        <taxon>Basidiomycota</taxon>
        <taxon>Agaricomycotina</taxon>
        <taxon>Agaricomycetes</taxon>
        <taxon>Agaricomycetidae</taxon>
        <taxon>Boletales</taxon>
        <taxon>Coniophorineae</taxon>
        <taxon>Coniophoraceae</taxon>
        <taxon>Coniophora</taxon>
    </lineage>
</organism>
<reference evidence="2" key="1">
    <citation type="journal article" date="2012" name="Science">
        <title>The Paleozoic origin of enzymatic lignin decomposition reconstructed from 31 fungal genomes.</title>
        <authorList>
            <person name="Floudas D."/>
            <person name="Binder M."/>
            <person name="Riley R."/>
            <person name="Barry K."/>
            <person name="Blanchette R.A."/>
            <person name="Henrissat B."/>
            <person name="Martinez A.T."/>
            <person name="Otillar R."/>
            <person name="Spatafora J.W."/>
            <person name="Yadav J.S."/>
            <person name="Aerts A."/>
            <person name="Benoit I."/>
            <person name="Boyd A."/>
            <person name="Carlson A."/>
            <person name="Copeland A."/>
            <person name="Coutinho P.M."/>
            <person name="de Vries R.P."/>
            <person name="Ferreira P."/>
            <person name="Findley K."/>
            <person name="Foster B."/>
            <person name="Gaskell J."/>
            <person name="Glotzer D."/>
            <person name="Gorecki P."/>
            <person name="Heitman J."/>
            <person name="Hesse C."/>
            <person name="Hori C."/>
            <person name="Igarashi K."/>
            <person name="Jurgens J.A."/>
            <person name="Kallen N."/>
            <person name="Kersten P."/>
            <person name="Kohler A."/>
            <person name="Kuees U."/>
            <person name="Kumar T.K.A."/>
            <person name="Kuo A."/>
            <person name="LaButti K."/>
            <person name="Larrondo L.F."/>
            <person name="Lindquist E."/>
            <person name="Ling A."/>
            <person name="Lombard V."/>
            <person name="Lucas S."/>
            <person name="Lundell T."/>
            <person name="Martin R."/>
            <person name="McLaughlin D.J."/>
            <person name="Morgenstern I."/>
            <person name="Morin E."/>
            <person name="Murat C."/>
            <person name="Nagy L.G."/>
            <person name="Nolan M."/>
            <person name="Ohm R.A."/>
            <person name="Patyshakuliyeva A."/>
            <person name="Rokas A."/>
            <person name="Ruiz-Duenas F.J."/>
            <person name="Sabat G."/>
            <person name="Salamov A."/>
            <person name="Samejima M."/>
            <person name="Schmutz J."/>
            <person name="Slot J.C."/>
            <person name="St John F."/>
            <person name="Stenlid J."/>
            <person name="Sun H."/>
            <person name="Sun S."/>
            <person name="Syed K."/>
            <person name="Tsang A."/>
            <person name="Wiebenga A."/>
            <person name="Young D."/>
            <person name="Pisabarro A."/>
            <person name="Eastwood D.C."/>
            <person name="Martin F."/>
            <person name="Cullen D."/>
            <person name="Grigoriev I.V."/>
            <person name="Hibbett D.S."/>
        </authorList>
    </citation>
    <scope>NUCLEOTIDE SEQUENCE [LARGE SCALE GENOMIC DNA]</scope>
    <source>
        <strain evidence="2">RWD-64-598 SS2</strain>
    </source>
</reference>
<feature type="non-terminal residue" evidence="1">
    <location>
        <position position="66"/>
    </location>
</feature>
<keyword evidence="2" id="KW-1185">Reference proteome</keyword>
<dbReference type="KEGG" id="cput:CONPUDRAFT_18228"/>
<feature type="non-terminal residue" evidence="1">
    <location>
        <position position="1"/>
    </location>
</feature>
<dbReference type="GeneID" id="19206485"/>
<gene>
    <name evidence="1" type="ORF">CONPUDRAFT_18228</name>
</gene>
<dbReference type="Proteomes" id="UP000053558">
    <property type="component" value="Unassembled WGS sequence"/>
</dbReference>
<dbReference type="OrthoDB" id="3230070at2759"/>
<accession>A0A5M3MD39</accession>
<sequence length="66" mass="7391">LSFNIKGFFNNINHGCLIDIMHTKKIPTRVIWWVKLFLSDRSISICLNSITSTAQSVANSILQGSP</sequence>
<dbReference type="RefSeq" id="XP_007772842.1">
    <property type="nucleotide sequence ID" value="XM_007774652.1"/>
</dbReference>
<dbReference type="AlphaFoldDB" id="A0A5M3MD39"/>
<evidence type="ECO:0000313" key="2">
    <source>
        <dbReference type="Proteomes" id="UP000053558"/>
    </source>
</evidence>
<protein>
    <submittedName>
        <fullName evidence="1">Uncharacterized protein</fullName>
    </submittedName>
</protein>
<name>A0A5M3MD39_CONPW</name>
<dbReference type="EMBL" id="JH711585">
    <property type="protein sequence ID" value="EIW76760.1"/>
    <property type="molecule type" value="Genomic_DNA"/>
</dbReference>
<evidence type="ECO:0000313" key="1">
    <source>
        <dbReference type="EMBL" id="EIW76760.1"/>
    </source>
</evidence>
<comment type="caution">
    <text evidence="1">The sequence shown here is derived from an EMBL/GenBank/DDBJ whole genome shotgun (WGS) entry which is preliminary data.</text>
</comment>